<evidence type="ECO:0000256" key="7">
    <source>
        <dbReference type="ARBA" id="ARBA00023136"/>
    </source>
</evidence>
<evidence type="ECO:0000313" key="10">
    <source>
        <dbReference type="Proteomes" id="UP000694924"/>
    </source>
</evidence>
<evidence type="ECO:0000256" key="5">
    <source>
        <dbReference type="ARBA" id="ARBA00022725"/>
    </source>
</evidence>
<evidence type="ECO:0000313" key="11">
    <source>
        <dbReference type="RefSeq" id="XP_015189438.1"/>
    </source>
</evidence>
<comment type="subcellular location">
    <subcellularLocation>
        <location evidence="1">Cell membrane</location>
        <topology evidence="1">Multi-pass membrane protein</topology>
    </subcellularLocation>
</comment>
<dbReference type="GeneID" id="107073352"/>
<dbReference type="PANTHER" id="PTHR21137:SF35">
    <property type="entry name" value="ODORANT RECEPTOR 19A-RELATED"/>
    <property type="match status" value="1"/>
</dbReference>
<reference evidence="11" key="1">
    <citation type="submission" date="2025-08" db="UniProtKB">
        <authorList>
            <consortium name="RefSeq"/>
        </authorList>
    </citation>
    <scope>IDENTIFICATION</scope>
    <source>
        <tissue evidence="11">Whole body</tissue>
    </source>
</reference>
<dbReference type="RefSeq" id="XP_015189438.1">
    <property type="nucleotide sequence ID" value="XM_015333952.1"/>
</dbReference>
<dbReference type="Pfam" id="PF02949">
    <property type="entry name" value="7tm_6"/>
    <property type="match status" value="1"/>
</dbReference>
<proteinExistence type="predicted"/>
<keyword evidence="8" id="KW-0675">Receptor</keyword>
<dbReference type="PANTHER" id="PTHR21137">
    <property type="entry name" value="ODORANT RECEPTOR"/>
    <property type="match status" value="1"/>
</dbReference>
<dbReference type="InterPro" id="IPR004117">
    <property type="entry name" value="7tm6_olfct_rcpt"/>
</dbReference>
<keyword evidence="3" id="KW-0716">Sensory transduction</keyword>
<keyword evidence="5" id="KW-0552">Olfaction</keyword>
<evidence type="ECO:0000256" key="4">
    <source>
        <dbReference type="ARBA" id="ARBA00022692"/>
    </source>
</evidence>
<evidence type="ECO:0000256" key="1">
    <source>
        <dbReference type="ARBA" id="ARBA00004651"/>
    </source>
</evidence>
<evidence type="ECO:0000256" key="2">
    <source>
        <dbReference type="ARBA" id="ARBA00022475"/>
    </source>
</evidence>
<sequence length="132" mass="15479">MESFYSTSFFLQAGLNMIAMSLTSLQAFTYMDEMAKFLQQMVFSYAQLLHLFFECISAQRLIDHSNRMHEHLINVQWYQTSIRTRKIINIMLIRSRLPCTLTAANMFVISMETFSSIVRTSMSYFTVLRTAQ</sequence>
<gene>
    <name evidence="11" type="primary">LOC107073352</name>
</gene>
<keyword evidence="10" id="KW-1185">Reference proteome</keyword>
<name>A0ABM1JAF0_POLDO</name>
<organism evidence="10 11">
    <name type="scientific">Polistes dominula</name>
    <name type="common">European paper wasp</name>
    <name type="synonym">Vespa dominula</name>
    <dbReference type="NCBI Taxonomy" id="743375"/>
    <lineage>
        <taxon>Eukaryota</taxon>
        <taxon>Metazoa</taxon>
        <taxon>Ecdysozoa</taxon>
        <taxon>Arthropoda</taxon>
        <taxon>Hexapoda</taxon>
        <taxon>Insecta</taxon>
        <taxon>Pterygota</taxon>
        <taxon>Neoptera</taxon>
        <taxon>Endopterygota</taxon>
        <taxon>Hymenoptera</taxon>
        <taxon>Apocrita</taxon>
        <taxon>Aculeata</taxon>
        <taxon>Vespoidea</taxon>
        <taxon>Vespidae</taxon>
        <taxon>Polistinae</taxon>
        <taxon>Polistini</taxon>
        <taxon>Polistes</taxon>
    </lineage>
</organism>
<accession>A0ABM1JAF0</accession>
<dbReference type="Proteomes" id="UP000694924">
    <property type="component" value="Unplaced"/>
</dbReference>
<keyword evidence="9" id="KW-0807">Transducer</keyword>
<protein>
    <submittedName>
        <fullName evidence="11">Odorant receptor 22c-like</fullName>
    </submittedName>
</protein>
<evidence type="ECO:0000256" key="6">
    <source>
        <dbReference type="ARBA" id="ARBA00022989"/>
    </source>
</evidence>
<evidence type="ECO:0000256" key="9">
    <source>
        <dbReference type="ARBA" id="ARBA00023224"/>
    </source>
</evidence>
<keyword evidence="4" id="KW-0812">Transmembrane</keyword>
<evidence type="ECO:0000256" key="3">
    <source>
        <dbReference type="ARBA" id="ARBA00022606"/>
    </source>
</evidence>
<keyword evidence="6" id="KW-1133">Transmembrane helix</keyword>
<keyword evidence="7" id="KW-0472">Membrane</keyword>
<keyword evidence="2" id="KW-1003">Cell membrane</keyword>
<evidence type="ECO:0000256" key="8">
    <source>
        <dbReference type="ARBA" id="ARBA00023170"/>
    </source>
</evidence>